<accession>A0A8J5W6Z6</accession>
<protein>
    <submittedName>
        <fullName evidence="1">Uncharacterized protein</fullName>
    </submittedName>
</protein>
<organism evidence="1 2">
    <name type="scientific">Zizania palustris</name>
    <name type="common">Northern wild rice</name>
    <dbReference type="NCBI Taxonomy" id="103762"/>
    <lineage>
        <taxon>Eukaryota</taxon>
        <taxon>Viridiplantae</taxon>
        <taxon>Streptophyta</taxon>
        <taxon>Embryophyta</taxon>
        <taxon>Tracheophyta</taxon>
        <taxon>Spermatophyta</taxon>
        <taxon>Magnoliopsida</taxon>
        <taxon>Liliopsida</taxon>
        <taxon>Poales</taxon>
        <taxon>Poaceae</taxon>
        <taxon>BOP clade</taxon>
        <taxon>Oryzoideae</taxon>
        <taxon>Oryzeae</taxon>
        <taxon>Zizaniinae</taxon>
        <taxon>Zizania</taxon>
    </lineage>
</organism>
<reference evidence="1" key="2">
    <citation type="submission" date="2021-02" db="EMBL/GenBank/DDBJ databases">
        <authorList>
            <person name="Kimball J.A."/>
            <person name="Haas M.W."/>
            <person name="Macchietto M."/>
            <person name="Kono T."/>
            <person name="Duquette J."/>
            <person name="Shao M."/>
        </authorList>
    </citation>
    <scope>NUCLEOTIDE SEQUENCE</scope>
    <source>
        <tissue evidence="1">Fresh leaf tissue</tissue>
    </source>
</reference>
<keyword evidence="2" id="KW-1185">Reference proteome</keyword>
<reference evidence="1" key="1">
    <citation type="journal article" date="2021" name="bioRxiv">
        <title>Whole Genome Assembly and Annotation of Northern Wild Rice, Zizania palustris L., Supports a Whole Genome Duplication in the Zizania Genus.</title>
        <authorList>
            <person name="Haas M."/>
            <person name="Kono T."/>
            <person name="Macchietto M."/>
            <person name="Millas R."/>
            <person name="McGilp L."/>
            <person name="Shao M."/>
            <person name="Duquette J."/>
            <person name="Hirsch C.N."/>
            <person name="Kimball J."/>
        </authorList>
    </citation>
    <scope>NUCLEOTIDE SEQUENCE</scope>
    <source>
        <tissue evidence="1">Fresh leaf tissue</tissue>
    </source>
</reference>
<name>A0A8J5W6Z6_ZIZPA</name>
<dbReference type="Proteomes" id="UP000729402">
    <property type="component" value="Unassembled WGS sequence"/>
</dbReference>
<dbReference type="OrthoDB" id="638806at2759"/>
<comment type="caution">
    <text evidence="1">The sequence shown here is derived from an EMBL/GenBank/DDBJ whole genome shotgun (WGS) entry which is preliminary data.</text>
</comment>
<dbReference type="AlphaFoldDB" id="A0A8J5W6Z6"/>
<sequence length="207" mass="21428">MASDPSNPSCSPTESFNVAGCSGDAGGKDRAVVVVDATEQSGNRGGGVVVAGAEAESAQEKVPQPGVLPLLGKPYFTCIMCKSHVQPPFHVSVSIAVFLLPEQAGGAEVVGVVPSAQDDTDDTELARLVVGDAVHRQADDPAAGGRVVGLRVRPSSMANSKMTVAMTATTIAPSPQPRQWRRDIQGSSQPPRFRCLGKLSNNGLLVQ</sequence>
<evidence type="ECO:0000313" key="2">
    <source>
        <dbReference type="Proteomes" id="UP000729402"/>
    </source>
</evidence>
<evidence type="ECO:0000313" key="1">
    <source>
        <dbReference type="EMBL" id="KAG8083239.1"/>
    </source>
</evidence>
<dbReference type="EMBL" id="JAAALK010000085">
    <property type="protein sequence ID" value="KAG8083239.1"/>
    <property type="molecule type" value="Genomic_DNA"/>
</dbReference>
<gene>
    <name evidence="1" type="ORF">GUJ93_ZPchr0015g6827</name>
</gene>
<proteinExistence type="predicted"/>